<feature type="non-terminal residue" evidence="1">
    <location>
        <position position="1"/>
    </location>
</feature>
<comment type="caution">
    <text evidence="1">The sequence shown here is derived from an EMBL/GenBank/DDBJ whole genome shotgun (WGS) entry which is preliminary data.</text>
</comment>
<gene>
    <name evidence="1" type="ORF">S01H4_35685</name>
</gene>
<protein>
    <submittedName>
        <fullName evidence="1">Uncharacterized protein</fullName>
    </submittedName>
</protein>
<evidence type="ECO:0000313" key="1">
    <source>
        <dbReference type="EMBL" id="GAG80614.1"/>
    </source>
</evidence>
<sequence>RHCTIVAPVVAGDLATVRLYECSYSAISRTGTGNIVDESPRLSDAPWKVHKWDWGPDLANAQIAVRGTPIDAGSGQVLLEVTDSAGDAEAVEQPADAAGALDSSFTPARTPRFITQVSIDALDPDVTMFFGLRKTLGVAVPAATEDHAGFIWDGTDFFASSDDGAAIQQTDLTDPSTGDLVQLEVIVFGGLTTVGRVEFYIDGVLVATHVTRIPVDPLDWQHLLQTAGLGTGDLVQVTVKNGGCQECPV</sequence>
<dbReference type="EMBL" id="BART01018999">
    <property type="protein sequence ID" value="GAG80614.1"/>
    <property type="molecule type" value="Genomic_DNA"/>
</dbReference>
<organism evidence="1">
    <name type="scientific">marine sediment metagenome</name>
    <dbReference type="NCBI Taxonomy" id="412755"/>
    <lineage>
        <taxon>unclassified sequences</taxon>
        <taxon>metagenomes</taxon>
        <taxon>ecological metagenomes</taxon>
    </lineage>
</organism>
<proteinExistence type="predicted"/>
<accession>X1AFF3</accession>
<name>X1AFF3_9ZZZZ</name>
<reference evidence="1" key="1">
    <citation type="journal article" date="2014" name="Front. Microbiol.">
        <title>High frequency of phylogenetically diverse reductive dehalogenase-homologous genes in deep subseafloor sedimentary metagenomes.</title>
        <authorList>
            <person name="Kawai M."/>
            <person name="Futagami T."/>
            <person name="Toyoda A."/>
            <person name="Takaki Y."/>
            <person name="Nishi S."/>
            <person name="Hori S."/>
            <person name="Arai W."/>
            <person name="Tsubouchi T."/>
            <person name="Morono Y."/>
            <person name="Uchiyama I."/>
            <person name="Ito T."/>
            <person name="Fujiyama A."/>
            <person name="Inagaki F."/>
            <person name="Takami H."/>
        </authorList>
    </citation>
    <scope>NUCLEOTIDE SEQUENCE</scope>
    <source>
        <strain evidence="1">Expedition CK06-06</strain>
    </source>
</reference>
<dbReference type="AlphaFoldDB" id="X1AFF3"/>